<dbReference type="CDD" id="cd00683">
    <property type="entry name" value="Trans_IPPS_HH"/>
    <property type="match status" value="1"/>
</dbReference>
<dbReference type="PANTHER" id="PTHR31480">
    <property type="entry name" value="BIFUNCTIONAL LYCOPENE CYCLASE/PHYTOENE SYNTHASE"/>
    <property type="match status" value="1"/>
</dbReference>
<gene>
    <name evidence="3" type="ORF">CLV29_2083</name>
</gene>
<dbReference type="SUPFAM" id="SSF48576">
    <property type="entry name" value="Terpenoid synthases"/>
    <property type="match status" value="1"/>
</dbReference>
<name>A0A4R7JCH8_9ACTN</name>
<dbReference type="Pfam" id="PF00494">
    <property type="entry name" value="SQS_PSY"/>
    <property type="match status" value="1"/>
</dbReference>
<comment type="caution">
    <text evidence="3">The sequence shown here is derived from an EMBL/GenBank/DDBJ whole genome shotgun (WGS) entry which is preliminary data.</text>
</comment>
<sequence length="314" mass="35194">MTDTAMSDSEHIEAGYAQCSRLTWAHGTTYFWGAMLLPKQDRRHVHAVYALCRLADDIVDAPGATLGPANTATRQALQDFRAEFDESLRTPHRARPVFAAIATSVRSAGIEPECFDRFFDAMAMDLVTDSYQTWQDLLGYMEGSAAVIGEMMLPVLHPRSARALRPARALGFAFQLTNFLRDVGEDLQRGRVYLPQEDLRRFGTDPADRRNDRAWREMLAFQIARNRELYAIADEGLTYLPRPSATCVGTARVLYSQILDRIEANDYDVFARRARVPLPRKAATAALAAIVGPTVHARMHRLQPRSPVTVEGIQ</sequence>
<dbReference type="EMBL" id="SOAW01000001">
    <property type="protein sequence ID" value="TDT34417.1"/>
    <property type="molecule type" value="Genomic_DNA"/>
</dbReference>
<dbReference type="PROSITE" id="PS01045">
    <property type="entry name" value="SQUALEN_PHYTOEN_SYN_2"/>
    <property type="match status" value="1"/>
</dbReference>
<dbReference type="GO" id="GO:0016117">
    <property type="term" value="P:carotenoid biosynthetic process"/>
    <property type="evidence" value="ECO:0007669"/>
    <property type="project" value="UniProtKB-ARBA"/>
</dbReference>
<keyword evidence="2" id="KW-0808">Transferase</keyword>
<proteinExistence type="predicted"/>
<dbReference type="Proteomes" id="UP000295371">
    <property type="component" value="Unassembled WGS sequence"/>
</dbReference>
<accession>A0A4R7JCH8</accession>
<dbReference type="GO" id="GO:0004311">
    <property type="term" value="F:geranylgeranyl diphosphate synthase activity"/>
    <property type="evidence" value="ECO:0007669"/>
    <property type="project" value="InterPro"/>
</dbReference>
<evidence type="ECO:0000256" key="1">
    <source>
        <dbReference type="ARBA" id="ARBA00004684"/>
    </source>
</evidence>
<dbReference type="InterPro" id="IPR019845">
    <property type="entry name" value="Squalene/phytoene_synthase_CS"/>
</dbReference>
<dbReference type="SFLD" id="SFLDG01018">
    <property type="entry name" value="Squalene/Phytoene_Synthase_Lik"/>
    <property type="match status" value="1"/>
</dbReference>
<reference evidence="3 4" key="1">
    <citation type="submission" date="2019-03" db="EMBL/GenBank/DDBJ databases">
        <title>Genomic Encyclopedia of Archaeal and Bacterial Type Strains, Phase II (KMG-II): from individual species to whole genera.</title>
        <authorList>
            <person name="Goeker M."/>
        </authorList>
    </citation>
    <scope>NUCLEOTIDE SEQUENCE [LARGE SCALE GENOMIC DNA]</scope>
    <source>
        <strain evidence="3 4">DSM 24323</strain>
    </source>
</reference>
<dbReference type="UniPathway" id="UPA00799"/>
<dbReference type="SFLD" id="SFLDG01212">
    <property type="entry name" value="Phytoene_synthase_like"/>
    <property type="match status" value="1"/>
</dbReference>
<organism evidence="3 4">
    <name type="scientific">Naumannella halotolerans</name>
    <dbReference type="NCBI Taxonomy" id="993414"/>
    <lineage>
        <taxon>Bacteria</taxon>
        <taxon>Bacillati</taxon>
        <taxon>Actinomycetota</taxon>
        <taxon>Actinomycetes</taxon>
        <taxon>Propionibacteriales</taxon>
        <taxon>Propionibacteriaceae</taxon>
        <taxon>Naumannella</taxon>
    </lineage>
</organism>
<dbReference type="PROSITE" id="PS01044">
    <property type="entry name" value="SQUALEN_PHYTOEN_SYN_1"/>
    <property type="match status" value="1"/>
</dbReference>
<comment type="pathway">
    <text evidence="1">Carotenoid biosynthesis; phytoene biosynthesis.</text>
</comment>
<dbReference type="RefSeq" id="WP_243831831.1">
    <property type="nucleotide sequence ID" value="NZ_SOAW01000001.1"/>
</dbReference>
<evidence type="ECO:0000313" key="4">
    <source>
        <dbReference type="Proteomes" id="UP000295371"/>
    </source>
</evidence>
<dbReference type="InterPro" id="IPR008949">
    <property type="entry name" value="Isoprenoid_synthase_dom_sf"/>
</dbReference>
<dbReference type="InterPro" id="IPR002060">
    <property type="entry name" value="Squ/phyt_synthse"/>
</dbReference>
<keyword evidence="4" id="KW-1185">Reference proteome</keyword>
<protein>
    <submittedName>
        <fullName evidence="3">Phytoene synthase</fullName>
    </submittedName>
</protein>
<dbReference type="AlphaFoldDB" id="A0A4R7JCH8"/>
<dbReference type="InterPro" id="IPR033904">
    <property type="entry name" value="Trans_IPPS_HH"/>
</dbReference>
<dbReference type="InterPro" id="IPR044843">
    <property type="entry name" value="Trans_IPPS_bact-type"/>
</dbReference>
<evidence type="ECO:0000256" key="2">
    <source>
        <dbReference type="ARBA" id="ARBA00022679"/>
    </source>
</evidence>
<dbReference type="GO" id="GO:0051996">
    <property type="term" value="F:squalene synthase [NAD(P)H] activity"/>
    <property type="evidence" value="ECO:0007669"/>
    <property type="project" value="InterPro"/>
</dbReference>
<dbReference type="SFLD" id="SFLDS00005">
    <property type="entry name" value="Isoprenoid_Synthase_Type_I"/>
    <property type="match status" value="1"/>
</dbReference>
<evidence type="ECO:0000313" key="3">
    <source>
        <dbReference type="EMBL" id="TDT34417.1"/>
    </source>
</evidence>
<dbReference type="Gene3D" id="1.10.600.10">
    <property type="entry name" value="Farnesyl Diphosphate Synthase"/>
    <property type="match status" value="1"/>
</dbReference>